<reference evidence="1 2" key="1">
    <citation type="submission" date="2019-08" db="EMBL/GenBank/DDBJ databases">
        <title>Whole genome sequencing of chitin degrading bacteria Chitinophaga pinensis YS16.</title>
        <authorList>
            <person name="Singh R.P."/>
            <person name="Manchanda G."/>
            <person name="Maurya I.K."/>
            <person name="Joshi N.K."/>
            <person name="Srivastava A.K."/>
        </authorList>
    </citation>
    <scope>NUCLEOTIDE SEQUENCE [LARGE SCALE GENOMIC DNA]</scope>
    <source>
        <strain evidence="1 2">YS-16</strain>
    </source>
</reference>
<organism evidence="1 2">
    <name type="scientific">Chitinophaga pinensis</name>
    <dbReference type="NCBI Taxonomy" id="79329"/>
    <lineage>
        <taxon>Bacteria</taxon>
        <taxon>Pseudomonadati</taxon>
        <taxon>Bacteroidota</taxon>
        <taxon>Chitinophagia</taxon>
        <taxon>Chitinophagales</taxon>
        <taxon>Chitinophagaceae</taxon>
        <taxon>Chitinophaga</taxon>
    </lineage>
</organism>
<dbReference type="AlphaFoldDB" id="A0A5C6LL23"/>
<evidence type="ECO:0000313" key="1">
    <source>
        <dbReference type="EMBL" id="TWV93960.1"/>
    </source>
</evidence>
<dbReference type="OrthoDB" id="677911at2"/>
<dbReference type="Proteomes" id="UP000318815">
    <property type="component" value="Unassembled WGS sequence"/>
</dbReference>
<dbReference type="RefSeq" id="WP_146307877.1">
    <property type="nucleotide sequence ID" value="NZ_VOHS01000051.1"/>
</dbReference>
<proteinExistence type="predicted"/>
<gene>
    <name evidence="1" type="ORF">FEF09_26375</name>
</gene>
<accession>A0A5C6LL23</accession>
<protein>
    <submittedName>
        <fullName evidence="1">DUF3606 domain-containing protein</fullName>
    </submittedName>
</protein>
<keyword evidence="2" id="KW-1185">Reference proteome</keyword>
<sequence length="67" mass="7604">MEKHEFQGDGGRTNEHQQTFVIADLAEELGVSPQEILSAVEIVGDDPVRVREFVRRNHTEIDDTNEV</sequence>
<dbReference type="EMBL" id="VOHS01000051">
    <property type="protein sequence ID" value="TWV93960.1"/>
    <property type="molecule type" value="Genomic_DNA"/>
</dbReference>
<evidence type="ECO:0000313" key="2">
    <source>
        <dbReference type="Proteomes" id="UP000318815"/>
    </source>
</evidence>
<comment type="caution">
    <text evidence="1">The sequence shown here is derived from an EMBL/GenBank/DDBJ whole genome shotgun (WGS) entry which is preliminary data.</text>
</comment>
<name>A0A5C6LL23_9BACT</name>